<keyword evidence="6" id="KW-1185">Reference proteome</keyword>
<dbReference type="SUPFAM" id="SSF53167">
    <property type="entry name" value="Purine and uridine phosphorylases"/>
    <property type="match status" value="1"/>
</dbReference>
<feature type="domain" description="Nephrocystin 3-like N-terminal" evidence="4">
    <location>
        <begin position="384"/>
        <end position="559"/>
    </location>
</feature>
<organism evidence="5 6">
    <name type="scientific">Phyllosticta citribraziliensis</name>
    <dbReference type="NCBI Taxonomy" id="989973"/>
    <lineage>
        <taxon>Eukaryota</taxon>
        <taxon>Fungi</taxon>
        <taxon>Dikarya</taxon>
        <taxon>Ascomycota</taxon>
        <taxon>Pezizomycotina</taxon>
        <taxon>Dothideomycetes</taxon>
        <taxon>Dothideomycetes incertae sedis</taxon>
        <taxon>Botryosphaeriales</taxon>
        <taxon>Phyllostictaceae</taxon>
        <taxon>Phyllosticta</taxon>
    </lineage>
</organism>
<dbReference type="InterPro" id="IPR036770">
    <property type="entry name" value="Ankyrin_rpt-contain_sf"/>
</dbReference>
<dbReference type="PANTHER" id="PTHR46082:SF11">
    <property type="entry name" value="AAA+ ATPASE DOMAIN-CONTAINING PROTEIN-RELATED"/>
    <property type="match status" value="1"/>
</dbReference>
<keyword evidence="3" id="KW-1133">Transmembrane helix</keyword>
<dbReference type="Gene3D" id="1.25.40.20">
    <property type="entry name" value="Ankyrin repeat-containing domain"/>
    <property type="match status" value="1"/>
</dbReference>
<dbReference type="InterPro" id="IPR002110">
    <property type="entry name" value="Ankyrin_rpt"/>
</dbReference>
<dbReference type="InterPro" id="IPR056884">
    <property type="entry name" value="NPHP3-like_N"/>
</dbReference>
<proteinExistence type="predicted"/>
<keyword evidence="1" id="KW-0677">Repeat</keyword>
<evidence type="ECO:0000256" key="2">
    <source>
        <dbReference type="PROSITE-ProRule" id="PRU00023"/>
    </source>
</evidence>
<dbReference type="PANTHER" id="PTHR46082">
    <property type="entry name" value="ATP/GTP-BINDING PROTEIN-RELATED"/>
    <property type="match status" value="1"/>
</dbReference>
<gene>
    <name evidence="5" type="ORF">J3D65DRAFT_605286</name>
</gene>
<feature type="repeat" description="ANK" evidence="2">
    <location>
        <begin position="1036"/>
        <end position="1068"/>
    </location>
</feature>
<keyword evidence="3" id="KW-0812">Transmembrane</keyword>
<dbReference type="Pfam" id="PF24883">
    <property type="entry name" value="NPHP3_N"/>
    <property type="match status" value="1"/>
</dbReference>
<feature type="transmembrane region" description="Helical" evidence="3">
    <location>
        <begin position="12"/>
        <end position="32"/>
    </location>
</feature>
<dbReference type="Proteomes" id="UP001360953">
    <property type="component" value="Unassembled WGS sequence"/>
</dbReference>
<dbReference type="RefSeq" id="XP_066653326.1">
    <property type="nucleotide sequence ID" value="XM_066798344.1"/>
</dbReference>
<dbReference type="InterPro" id="IPR035994">
    <property type="entry name" value="Nucleoside_phosphorylase_sf"/>
</dbReference>
<protein>
    <recommendedName>
        <fullName evidence="4">Nephrocystin 3-like N-terminal domain-containing protein</fullName>
    </recommendedName>
</protein>
<evidence type="ECO:0000259" key="4">
    <source>
        <dbReference type="Pfam" id="PF24883"/>
    </source>
</evidence>
<dbReference type="PROSITE" id="PS50297">
    <property type="entry name" value="ANK_REP_REGION"/>
    <property type="match status" value="1"/>
</dbReference>
<dbReference type="InterPro" id="IPR053137">
    <property type="entry name" value="NLR-like"/>
</dbReference>
<dbReference type="Gene3D" id="3.40.50.300">
    <property type="entry name" value="P-loop containing nucleotide triphosphate hydrolases"/>
    <property type="match status" value="1"/>
</dbReference>
<dbReference type="SUPFAM" id="SSF52540">
    <property type="entry name" value="P-loop containing nucleoside triphosphate hydrolases"/>
    <property type="match status" value="1"/>
</dbReference>
<dbReference type="Pfam" id="PF12796">
    <property type="entry name" value="Ank_2"/>
    <property type="match status" value="1"/>
</dbReference>
<evidence type="ECO:0000313" key="6">
    <source>
        <dbReference type="Proteomes" id="UP001360953"/>
    </source>
</evidence>
<dbReference type="GeneID" id="92031250"/>
<keyword evidence="2" id="KW-0040">ANK repeat</keyword>
<keyword evidence="3" id="KW-0472">Membrane</keyword>
<comment type="caution">
    <text evidence="5">The sequence shown here is derived from an EMBL/GenBank/DDBJ whole genome shotgun (WGS) entry which is preliminary data.</text>
</comment>
<dbReference type="Gene3D" id="3.40.50.1580">
    <property type="entry name" value="Nucleoside phosphorylase domain"/>
    <property type="match status" value="1"/>
</dbReference>
<dbReference type="PROSITE" id="PS50088">
    <property type="entry name" value="ANK_REPEAT"/>
    <property type="match status" value="1"/>
</dbReference>
<dbReference type="InterPro" id="IPR027417">
    <property type="entry name" value="P-loop_NTPase"/>
</dbReference>
<evidence type="ECO:0000256" key="1">
    <source>
        <dbReference type="ARBA" id="ARBA00022737"/>
    </source>
</evidence>
<name>A0ABR1LKK0_9PEZI</name>
<accession>A0ABR1LKK0</accession>
<evidence type="ECO:0000256" key="3">
    <source>
        <dbReference type="SAM" id="Phobius"/>
    </source>
</evidence>
<sequence>MSSKRPYRTCNQYSIGLITALAIELAAVNAMLDETHDYPQDLDAVSDDNNYQFGRIGSHNVVIASLPAKVHGKVSAATTAIQTAKAFPHIRFGLFIGIGGGVPNLDLEQDVRLGDVVVGLPGGTSGGIIQYDLGKVTNQGFKRTGTLSKPPKKLLAAVQSLQAKHEGEDSRIPALIEEAFQKYPKLKRSNPGYSFQGAENDNLFQSDYEHAGGTKCTNCRKDRTIFREERVEPEQPRIHYGMIASGDSVIKSAKVRDSVAQALKVENDVNCLCFEMEAAGLEDFPSLVVRGVSDYADSHKNDRWQRYAAMTAAAFAKEVLQNIGAKQVEAISTIREVVNGLDQYVRKTGEELVDSKRMGEIKAWLNAPSPSINSGRALSLRHPNTGTWLLQSPAFQTFKSSRNCQFIWLQGLSGCGKTSLAASVVQNLEAQHQASTGEKRPVLNFFFDFRDPKKQSLDGLVRSLIEQLFFGSSDGRAKKIIHQFFLDCNNGTIQPSTGDLEKTFDCAIATLGEIQLVLDALDECPQGSKSRRPIMEWISARFRDEKAQNPRWKLFVTSRSGQPDIESRFDALRVTTNYLSVDARDDICEFVESRLEEEEFQRWHASPDIRDSIRSTVTEKAGNIRRFRLAELHMSQLEKCGSAFAVEEALQTLPNDLNEFYERSLLQVPVYYRKGVLRLLQFLLYSEGLRGSTALDFMAIDPDAKNPEDAFNERKVLKDFGPISSVLSSLISIIDGDHVILAHASVKDFLVSSSNKAHFATDFSERSAKSSITRALLSYVVFVSPKIARDPTYTDYYEANRDLGYTTLDDLVCELKRIKDDDVDETTQEYMTQFFLDHRFASLALIPRINGEVLYRMYKPGEEFDALKCELLDQTPHDSLHAVCALICVDYGWNRTLRSLRDRLDINAAHTKVIHPPLNVICYYDNMLEDKVAPLLEAGASPNLPGPDTCGSALLAFIYGQIKALKLAYYRDEFQTGGSQKAMPVRQIESLITKGVNLELSGGQRTALQLLCSMLVDLFYVELLLQAGANPNYYEVSRSPLSIACSRKNTTLVKMLLESGADPNKQEGSGYLLSTISSPWDTSLTRGLSDYANYIVSIRAKKSFISSIIHHDIPEIPEIMRLLLVHGADVGLAMSVLHEDDPMRNILAAAGVSVVLRRHCETASLESLSEETRMELRAIAMEMDW</sequence>
<dbReference type="SUPFAM" id="SSF48403">
    <property type="entry name" value="Ankyrin repeat"/>
    <property type="match status" value="1"/>
</dbReference>
<dbReference type="EMBL" id="JBBPEH010000009">
    <property type="protein sequence ID" value="KAK7534287.1"/>
    <property type="molecule type" value="Genomic_DNA"/>
</dbReference>
<dbReference type="SMART" id="SM00248">
    <property type="entry name" value="ANK"/>
    <property type="match status" value="2"/>
</dbReference>
<evidence type="ECO:0000313" key="5">
    <source>
        <dbReference type="EMBL" id="KAK7534287.1"/>
    </source>
</evidence>
<reference evidence="5 6" key="1">
    <citation type="submission" date="2024-04" db="EMBL/GenBank/DDBJ databases">
        <title>Phyllosticta paracitricarpa is synonymous to the EU quarantine fungus P. citricarpa based on phylogenomic analyses.</title>
        <authorList>
            <consortium name="Lawrence Berkeley National Laboratory"/>
            <person name="Van ingen-buijs V.A."/>
            <person name="Van westerhoven A.C."/>
            <person name="Haridas S."/>
            <person name="Skiadas P."/>
            <person name="Martin F."/>
            <person name="Groenewald J.Z."/>
            <person name="Crous P.W."/>
            <person name="Seidl M.F."/>
        </authorList>
    </citation>
    <scope>NUCLEOTIDE SEQUENCE [LARGE SCALE GENOMIC DNA]</scope>
    <source>
        <strain evidence="5 6">CPC 17464</strain>
    </source>
</reference>